<dbReference type="InterPro" id="IPR036298">
    <property type="entry name" value="Chalcone_isomerase_sf"/>
</dbReference>
<organism evidence="3 4">
    <name type="scientific">Riccia sorocarpa</name>
    <dbReference type="NCBI Taxonomy" id="122646"/>
    <lineage>
        <taxon>Eukaryota</taxon>
        <taxon>Viridiplantae</taxon>
        <taxon>Streptophyta</taxon>
        <taxon>Embryophyta</taxon>
        <taxon>Marchantiophyta</taxon>
        <taxon>Marchantiopsida</taxon>
        <taxon>Marchantiidae</taxon>
        <taxon>Marchantiales</taxon>
        <taxon>Ricciaceae</taxon>
        <taxon>Riccia</taxon>
    </lineage>
</organism>
<reference evidence="3 4" key="1">
    <citation type="submission" date="2024-09" db="EMBL/GenBank/DDBJ databases">
        <title>Chromosome-scale assembly of Riccia sorocarpa.</title>
        <authorList>
            <person name="Paukszto L."/>
        </authorList>
    </citation>
    <scope>NUCLEOTIDE SEQUENCE [LARGE SCALE GENOMIC DNA]</scope>
    <source>
        <strain evidence="3">LP-2024</strain>
        <tissue evidence="3">Aerial parts of the thallus</tissue>
    </source>
</reference>
<protein>
    <recommendedName>
        <fullName evidence="2">Chalcone isomerase domain-containing protein</fullName>
    </recommendedName>
</protein>
<evidence type="ECO:0000313" key="4">
    <source>
        <dbReference type="Proteomes" id="UP001633002"/>
    </source>
</evidence>
<dbReference type="Proteomes" id="UP001633002">
    <property type="component" value="Unassembled WGS sequence"/>
</dbReference>
<comment type="similarity">
    <text evidence="1">Belongs to the chalcone isomerase family.</text>
</comment>
<evidence type="ECO:0000256" key="1">
    <source>
        <dbReference type="ARBA" id="ARBA00007166"/>
    </source>
</evidence>
<dbReference type="InterPro" id="IPR016089">
    <property type="entry name" value="Chalcone_isomerase_bundle_sf"/>
</dbReference>
<keyword evidence="4" id="KW-1185">Reference proteome</keyword>
<dbReference type="PANTHER" id="PTHR47589:SF5">
    <property type="entry name" value="CHALCONE ISOMERASE DOMAIN-CONTAINING PROTEIN"/>
    <property type="match status" value="1"/>
</dbReference>
<dbReference type="AlphaFoldDB" id="A0ABD3I448"/>
<evidence type="ECO:0000259" key="2">
    <source>
        <dbReference type="Pfam" id="PF16035"/>
    </source>
</evidence>
<dbReference type="InterPro" id="IPR016087">
    <property type="entry name" value="Chalcone_isomerase"/>
</dbReference>
<dbReference type="Pfam" id="PF16035">
    <property type="entry name" value="Chalcone_2"/>
    <property type="match status" value="1"/>
</dbReference>
<dbReference type="Gene3D" id="1.10.890.20">
    <property type="match status" value="1"/>
</dbReference>
<sequence>MASISGSFGFGGSVPHVTQTLTKHLAQHWRAVGVGAASAVGLGLTLSWSKSDQKNATAAFGDNVMEKLQGFQSRSLWSNSLIASLSLGNLEDLVEPKTGVVFPTASPDGQRLTGVGLRKKSIFGLKNITVYTYGVYADPDSLRTNLGDKCENLSSELVKTTSDLYDDVIEKDVGLTVRLVIVYGKLKISSIRNAFEDSIGSGLKKFSGEENKELLQSFTSAFTDDLKIPRGTTIDLTRLPGQVLQTKIDGREVGSVQSPLLCRALFDLYLGDDAFDKPARETMGSNLTELLCV</sequence>
<dbReference type="PANTHER" id="PTHR47589">
    <property type="entry name" value="FATTY-ACID-BINDING PROTEIN 1"/>
    <property type="match status" value="1"/>
</dbReference>
<dbReference type="Gene3D" id="3.50.70.10">
    <property type="match status" value="1"/>
</dbReference>
<accession>A0ABD3I448</accession>
<feature type="domain" description="Chalcone isomerase" evidence="2">
    <location>
        <begin position="111"/>
        <end position="282"/>
    </location>
</feature>
<dbReference type="InterPro" id="IPR016088">
    <property type="entry name" value="Chalcone_isomerase_3-sand"/>
</dbReference>
<comment type="caution">
    <text evidence="3">The sequence shown here is derived from an EMBL/GenBank/DDBJ whole genome shotgun (WGS) entry which is preliminary data.</text>
</comment>
<dbReference type="SUPFAM" id="SSF54626">
    <property type="entry name" value="Chalcone isomerase"/>
    <property type="match status" value="1"/>
</dbReference>
<dbReference type="EMBL" id="JBJQOH010000002">
    <property type="protein sequence ID" value="KAL3697130.1"/>
    <property type="molecule type" value="Genomic_DNA"/>
</dbReference>
<evidence type="ECO:0000313" key="3">
    <source>
        <dbReference type="EMBL" id="KAL3697130.1"/>
    </source>
</evidence>
<dbReference type="InterPro" id="IPR044228">
    <property type="entry name" value="FAP1"/>
</dbReference>
<name>A0ABD3I448_9MARC</name>
<proteinExistence type="inferred from homology"/>
<gene>
    <name evidence="3" type="ORF">R1sor_011206</name>
</gene>